<feature type="chain" id="PRO_5021508624" description="ASST-domain-containing protein" evidence="1">
    <location>
        <begin position="20"/>
        <end position="525"/>
    </location>
</feature>
<name>A0A507BGY8_9PEZI</name>
<dbReference type="EMBL" id="SKBQ01000010">
    <property type="protein sequence ID" value="TPX18626.1"/>
    <property type="molecule type" value="Genomic_DNA"/>
</dbReference>
<dbReference type="InterPro" id="IPR039535">
    <property type="entry name" value="ASST-like"/>
</dbReference>
<feature type="signal peptide" evidence="1">
    <location>
        <begin position="1"/>
        <end position="19"/>
    </location>
</feature>
<dbReference type="GeneID" id="41969930"/>
<organism evidence="2 3">
    <name type="scientific">Thyridium curvatum</name>
    <dbReference type="NCBI Taxonomy" id="1093900"/>
    <lineage>
        <taxon>Eukaryota</taxon>
        <taxon>Fungi</taxon>
        <taxon>Dikarya</taxon>
        <taxon>Ascomycota</taxon>
        <taxon>Pezizomycotina</taxon>
        <taxon>Sordariomycetes</taxon>
        <taxon>Sordariomycetidae</taxon>
        <taxon>Thyridiales</taxon>
        <taxon>Thyridiaceae</taxon>
        <taxon>Thyridium</taxon>
    </lineage>
</organism>
<reference evidence="2 3" key="1">
    <citation type="submission" date="2019-06" db="EMBL/GenBank/DDBJ databases">
        <title>Draft genome sequence of the filamentous fungus Phialemoniopsis curvata isolated from diesel fuel.</title>
        <authorList>
            <person name="Varaljay V.A."/>
            <person name="Lyon W.J."/>
            <person name="Crouch A.L."/>
            <person name="Drake C.E."/>
            <person name="Hollomon J.M."/>
            <person name="Nadeau L.J."/>
            <person name="Nunn H.S."/>
            <person name="Stevenson B.S."/>
            <person name="Bojanowski C.L."/>
            <person name="Crookes-Goodson W.J."/>
        </authorList>
    </citation>
    <scope>NUCLEOTIDE SEQUENCE [LARGE SCALE GENOMIC DNA]</scope>
    <source>
        <strain evidence="2 3">D216</strain>
    </source>
</reference>
<dbReference type="InParanoid" id="A0A507BGY8"/>
<dbReference type="RefSeq" id="XP_031000337.1">
    <property type="nucleotide sequence ID" value="XM_031136677.1"/>
</dbReference>
<evidence type="ECO:0000313" key="2">
    <source>
        <dbReference type="EMBL" id="TPX18626.1"/>
    </source>
</evidence>
<dbReference type="OrthoDB" id="5427350at2759"/>
<dbReference type="AlphaFoldDB" id="A0A507BGY8"/>
<dbReference type="Proteomes" id="UP000319257">
    <property type="component" value="Unassembled WGS sequence"/>
</dbReference>
<gene>
    <name evidence="2" type="ORF">E0L32_002483</name>
</gene>
<accession>A0A507BGY8</accession>
<evidence type="ECO:0000256" key="1">
    <source>
        <dbReference type="SAM" id="SignalP"/>
    </source>
</evidence>
<protein>
    <recommendedName>
        <fullName evidence="4">ASST-domain-containing protein</fullName>
    </recommendedName>
</protein>
<dbReference type="Pfam" id="PF14269">
    <property type="entry name" value="Arylsulfotran_2"/>
    <property type="match status" value="1"/>
</dbReference>
<dbReference type="PANTHER" id="PTHR35340">
    <property type="entry name" value="PQQ ENZYME REPEAT PROTEIN-RELATED"/>
    <property type="match status" value="1"/>
</dbReference>
<sequence>MPSLTTVAIWAGTFGLASGDWQFRSRPDLAPPRLNITIPATDEVAPGYIFVAPYSGIQGPGARPEQPAGYIFTNTGDLVWSSLGHLAGWVNNLRPVTYEGRPGLQAFHGSVDPIHGHGYGIPVILDQSYRQIAAVQSRSEKLLSIHEFRIVGQKTALVEVYQPTPMDLTPYGGSRGEMWIADEIFQEIDIATGEVIFEGHSLDFASPAESVISLRSGVASTGQNSSDAWDYFHLNSIDKDDEGNYLVSGCHTSTIYKIDGQSGDVIWRLGGRMSNFSLTGGWTFGFQHDARFLGRSTDETLETISFFDNSARSNASKPDGIEHLNPSSSGRIVLLNHEDGTAKVVQTFIPPDNLSVSSQGNTQALDNGNVFISWGQRGAVTEFKADGTPIFHANLDSGLAAVSVWNYRGFRHEWTGEPFQKPSIVALRGRSNTTVYVSWNGDTKTKMWRFFACFGSRSKNKSTSVKLAGESTRSSFETSFTLPDWLDKYRGLGIGFFAEAVDANGTVLTTTDEITVQVDVNQEME</sequence>
<dbReference type="PANTHER" id="PTHR35340:SF9">
    <property type="entry name" value="ASST-DOMAIN-CONTAINING PROTEIN"/>
    <property type="match status" value="1"/>
</dbReference>
<keyword evidence="3" id="KW-1185">Reference proteome</keyword>
<dbReference type="SUPFAM" id="SSF63829">
    <property type="entry name" value="Calcium-dependent phosphotriesterase"/>
    <property type="match status" value="1"/>
</dbReference>
<dbReference type="STRING" id="1093900.A0A507BGY8"/>
<comment type="caution">
    <text evidence="2">The sequence shown here is derived from an EMBL/GenBank/DDBJ whole genome shotgun (WGS) entry which is preliminary data.</text>
</comment>
<keyword evidence="1" id="KW-0732">Signal</keyword>
<proteinExistence type="predicted"/>
<dbReference type="InterPro" id="IPR053143">
    <property type="entry name" value="Arylsulfate_ST"/>
</dbReference>
<evidence type="ECO:0000313" key="3">
    <source>
        <dbReference type="Proteomes" id="UP000319257"/>
    </source>
</evidence>
<evidence type="ECO:0008006" key="4">
    <source>
        <dbReference type="Google" id="ProtNLM"/>
    </source>
</evidence>